<dbReference type="PATRIC" id="fig|42253.5.peg.272"/>
<evidence type="ECO:0000313" key="1">
    <source>
        <dbReference type="EMBL" id="ALA56720.1"/>
    </source>
</evidence>
<dbReference type="STRING" id="42253.NITMOv2_0281"/>
<keyword evidence="2" id="KW-1185">Reference proteome</keyword>
<dbReference type="PROSITE" id="PS51257">
    <property type="entry name" value="PROKAR_LIPOPROTEIN"/>
    <property type="match status" value="1"/>
</dbReference>
<sequence>MRNLYSLARAVPRAMRSNGTKEPPNPMFSQSFLGCRGVFCGGLAQQGQKRLKNPVQLALCIAHLCLTLASHAGLL</sequence>
<dbReference type="EMBL" id="CP011801">
    <property type="protein sequence ID" value="ALA56720.1"/>
    <property type="molecule type" value="Genomic_DNA"/>
</dbReference>
<dbReference type="KEGG" id="nmv:NITMOv2_0281"/>
<gene>
    <name evidence="1" type="ORF">NITMOv2_0281</name>
</gene>
<organism evidence="1 2">
    <name type="scientific">Nitrospira moscoviensis</name>
    <dbReference type="NCBI Taxonomy" id="42253"/>
    <lineage>
        <taxon>Bacteria</taxon>
        <taxon>Pseudomonadati</taxon>
        <taxon>Nitrospirota</taxon>
        <taxon>Nitrospiria</taxon>
        <taxon>Nitrospirales</taxon>
        <taxon>Nitrospiraceae</taxon>
        <taxon>Nitrospira</taxon>
    </lineage>
</organism>
<proteinExistence type="predicted"/>
<reference evidence="1 2" key="1">
    <citation type="journal article" date="2015" name="Proc. Natl. Acad. Sci. U.S.A.">
        <title>Expanded metabolic versatility of ubiquitous nitrite-oxidizing bacteria from the genus Nitrospira.</title>
        <authorList>
            <person name="Koch H."/>
            <person name="Lucker S."/>
            <person name="Albertsen M."/>
            <person name="Kitzinger K."/>
            <person name="Herbold C."/>
            <person name="Spieck E."/>
            <person name="Nielsen P.H."/>
            <person name="Wagner M."/>
            <person name="Daims H."/>
        </authorList>
    </citation>
    <scope>NUCLEOTIDE SEQUENCE [LARGE SCALE GENOMIC DNA]</scope>
    <source>
        <strain evidence="1 2">NSP M-1</strain>
    </source>
</reference>
<accession>A0A0K2G710</accession>
<protein>
    <submittedName>
        <fullName evidence="1">Uncharacterized protein</fullName>
    </submittedName>
</protein>
<dbReference type="AlphaFoldDB" id="A0A0K2G710"/>
<name>A0A0K2G710_NITMO</name>
<dbReference type="Proteomes" id="UP000069205">
    <property type="component" value="Chromosome"/>
</dbReference>
<evidence type="ECO:0000313" key="2">
    <source>
        <dbReference type="Proteomes" id="UP000069205"/>
    </source>
</evidence>